<dbReference type="InterPro" id="IPR034164">
    <property type="entry name" value="Pepsin-like_dom"/>
</dbReference>
<evidence type="ECO:0000256" key="4">
    <source>
        <dbReference type="SAM" id="SignalP"/>
    </source>
</evidence>
<dbReference type="Proteomes" id="UP000521943">
    <property type="component" value="Unassembled WGS sequence"/>
</dbReference>
<keyword evidence="4" id="KW-0732">Signal</keyword>
<evidence type="ECO:0000256" key="1">
    <source>
        <dbReference type="ARBA" id="ARBA00007447"/>
    </source>
</evidence>
<proteinExistence type="inferred from homology"/>
<feature type="chain" id="PRO_5034470901" evidence="4">
    <location>
        <begin position="21"/>
        <end position="534"/>
    </location>
</feature>
<evidence type="ECO:0000256" key="3">
    <source>
        <dbReference type="PIRSR" id="PIRSR601461-2"/>
    </source>
</evidence>
<comment type="caution">
    <text evidence="6">The sequence shown here is derived from an EMBL/GenBank/DDBJ whole genome shotgun (WGS) entry which is preliminary data.</text>
</comment>
<feature type="active site" evidence="2">
    <location>
        <position position="87"/>
    </location>
</feature>
<dbReference type="OrthoDB" id="771136at2759"/>
<accession>A0A8H6M3Q5</accession>
<gene>
    <name evidence="6" type="ORF">DFP72DRAFT_372161</name>
</gene>
<dbReference type="InterPro" id="IPR001461">
    <property type="entry name" value="Aspartic_peptidase_A1"/>
</dbReference>
<dbReference type="Gene3D" id="2.40.70.10">
    <property type="entry name" value="Acid Proteases"/>
    <property type="match status" value="2"/>
</dbReference>
<evidence type="ECO:0000259" key="5">
    <source>
        <dbReference type="PROSITE" id="PS51767"/>
    </source>
</evidence>
<dbReference type="SUPFAM" id="SSF50630">
    <property type="entry name" value="Acid proteases"/>
    <property type="match status" value="1"/>
</dbReference>
<feature type="active site" evidence="2">
    <location>
        <position position="299"/>
    </location>
</feature>
<feature type="signal peptide" evidence="4">
    <location>
        <begin position="1"/>
        <end position="20"/>
    </location>
</feature>
<evidence type="ECO:0000313" key="7">
    <source>
        <dbReference type="Proteomes" id="UP000521943"/>
    </source>
</evidence>
<dbReference type="PRINTS" id="PR00792">
    <property type="entry name" value="PEPSIN"/>
</dbReference>
<organism evidence="6 7">
    <name type="scientific">Ephemerocybe angulata</name>
    <dbReference type="NCBI Taxonomy" id="980116"/>
    <lineage>
        <taxon>Eukaryota</taxon>
        <taxon>Fungi</taxon>
        <taxon>Dikarya</taxon>
        <taxon>Basidiomycota</taxon>
        <taxon>Agaricomycotina</taxon>
        <taxon>Agaricomycetes</taxon>
        <taxon>Agaricomycetidae</taxon>
        <taxon>Agaricales</taxon>
        <taxon>Agaricineae</taxon>
        <taxon>Psathyrellaceae</taxon>
        <taxon>Ephemerocybe</taxon>
    </lineage>
</organism>
<evidence type="ECO:0000256" key="2">
    <source>
        <dbReference type="PIRSR" id="PIRSR601461-1"/>
    </source>
</evidence>
<keyword evidence="3" id="KW-1015">Disulfide bond</keyword>
<dbReference type="PANTHER" id="PTHR47966:SF74">
    <property type="entry name" value="AGR407CP"/>
    <property type="match status" value="1"/>
</dbReference>
<name>A0A8H6M3Q5_9AGAR</name>
<dbReference type="AlphaFoldDB" id="A0A8H6M3Q5"/>
<dbReference type="GO" id="GO:0006508">
    <property type="term" value="P:proteolysis"/>
    <property type="evidence" value="ECO:0007669"/>
    <property type="project" value="InterPro"/>
</dbReference>
<reference evidence="6 7" key="1">
    <citation type="submission" date="2020-07" db="EMBL/GenBank/DDBJ databases">
        <title>Comparative genomics of pyrophilous fungi reveals a link between fire events and developmental genes.</title>
        <authorList>
            <consortium name="DOE Joint Genome Institute"/>
            <person name="Steindorff A.S."/>
            <person name="Carver A."/>
            <person name="Calhoun S."/>
            <person name="Stillman K."/>
            <person name="Liu H."/>
            <person name="Lipzen A."/>
            <person name="Pangilinan J."/>
            <person name="Labutti K."/>
            <person name="Bruns T.D."/>
            <person name="Grigoriev I.V."/>
        </authorList>
    </citation>
    <scope>NUCLEOTIDE SEQUENCE [LARGE SCALE GENOMIC DNA]</scope>
    <source>
        <strain evidence="6 7">CBS 144469</strain>
    </source>
</reference>
<dbReference type="InterPro" id="IPR033121">
    <property type="entry name" value="PEPTIDASE_A1"/>
</dbReference>
<feature type="disulfide bond" evidence="3">
    <location>
        <begin position="100"/>
        <end position="105"/>
    </location>
</feature>
<dbReference type="PROSITE" id="PS51767">
    <property type="entry name" value="PEPTIDASE_A1"/>
    <property type="match status" value="1"/>
</dbReference>
<feature type="domain" description="Peptidase A1" evidence="5">
    <location>
        <begin position="71"/>
        <end position="415"/>
    </location>
</feature>
<sequence length="534" mass="56958">MQFVVLVALSTLFCAATALGELVPRLVPRSQPFTLPIHSSHSLQRRDVIGANGQQGKGWSSVSASKDRLSHYTIVQFGEIHLRVALDTASSDLWVVSTGCRSPQCAQVPRYPLAYKSPTFLPVNDNATTFTARYADGSTASGYVAKETIKIANLTIPEETFGLVTSSNVTFTDQVSGIFGLGFPRISSILKATNSTPFFTTLAYKGLLDYPLFALSLTKNLTGSLTIGAIDSSVVNDTRQISWNRVATFPPFVNAVNETTATYLQWAIPLPSFSINGTSLTPNPTYPDIGGGRSLALIDVGASGITGPVQDVSRIFSQIEGARIVDTDAGQWVVPCDTIVPMTFTFGTTTYTLLPEDYIIGPAAGNPNLCLSWPRASPPSTDGIDWQLGAPFLNTVYSIFSFGINTKEPPMIGFYPLRNATEVANLVQNQTPQSLSSYLSSVSATVATTLPNVILATPTYTTPPYTLNSTITAAVGAVVSTGLATSTYSTIFGTLAPYNTTALPSITPEPSVVTSVITGPGWPGHNQRFYKNGQ</sequence>
<comment type="similarity">
    <text evidence="1">Belongs to the peptidase A1 family.</text>
</comment>
<evidence type="ECO:0000313" key="6">
    <source>
        <dbReference type="EMBL" id="KAF6754488.1"/>
    </source>
</evidence>
<dbReference type="EMBL" id="JACGCI010000034">
    <property type="protein sequence ID" value="KAF6754488.1"/>
    <property type="molecule type" value="Genomic_DNA"/>
</dbReference>
<dbReference type="InterPro" id="IPR021109">
    <property type="entry name" value="Peptidase_aspartic_dom_sf"/>
</dbReference>
<dbReference type="CDD" id="cd05471">
    <property type="entry name" value="pepsin_like"/>
    <property type="match status" value="1"/>
</dbReference>
<dbReference type="PANTHER" id="PTHR47966">
    <property type="entry name" value="BETA-SITE APP-CLEAVING ENZYME, ISOFORM A-RELATED"/>
    <property type="match status" value="1"/>
</dbReference>
<protein>
    <submittedName>
        <fullName evidence="6">Aspartic peptidase domain-containing protein</fullName>
    </submittedName>
</protein>
<dbReference type="Pfam" id="PF00026">
    <property type="entry name" value="Asp"/>
    <property type="match status" value="1"/>
</dbReference>
<dbReference type="GO" id="GO:0004190">
    <property type="term" value="F:aspartic-type endopeptidase activity"/>
    <property type="evidence" value="ECO:0007669"/>
    <property type="project" value="InterPro"/>
</dbReference>
<keyword evidence="7" id="KW-1185">Reference proteome</keyword>